<evidence type="ECO:0000313" key="3">
    <source>
        <dbReference type="EMBL" id="MDB7933533.1"/>
    </source>
</evidence>
<dbReference type="AlphaFoldDB" id="A0A173Z3R4"/>
<dbReference type="SUPFAM" id="SSF88659">
    <property type="entry name" value="Sigma3 and sigma4 domains of RNA polymerase sigma factors"/>
    <property type="match status" value="1"/>
</dbReference>
<gene>
    <name evidence="1" type="ORF">ERS852411_00350</name>
    <name evidence="4" type="ORF">GKE90_13190</name>
    <name evidence="2" type="ORF">PND83_03065</name>
    <name evidence="3" type="ORF">PNE06_10660</name>
</gene>
<evidence type="ECO:0000313" key="1">
    <source>
        <dbReference type="EMBL" id="CUN70329.1"/>
    </source>
</evidence>
<reference evidence="2" key="3">
    <citation type="submission" date="2023-01" db="EMBL/GenBank/DDBJ databases">
        <title>Human gut microbiome strain richness.</title>
        <authorList>
            <person name="Chen-Liaw A."/>
        </authorList>
    </citation>
    <scope>NUCLEOTIDE SEQUENCE</scope>
    <source>
        <strain evidence="3">1001287st1_F4_1001285I_161205</strain>
        <strain evidence="2">2225st1_A6_2225SCRN_200828</strain>
    </source>
</reference>
<dbReference type="EMBL" id="WKPO01000018">
    <property type="protein sequence ID" value="MSB49638.1"/>
    <property type="molecule type" value="Genomic_DNA"/>
</dbReference>
<proteinExistence type="predicted"/>
<sequence>MEQTKIREQVIDDLKQYPELKKKVILLRYEQEHPAKISDSEVIDSMALSRPVSDGIRPAGFISDKTMRIATQFRDKKDRLNQETIMEIAQELYTVEQQISKLEFYVSQLEEKQAEVIRKYYFEGKTWGELQREMHLAPRTLLKRRDDGLDALVSIYSYIGQVKGDRRNT</sequence>
<dbReference type="EMBL" id="CYZT01000010">
    <property type="protein sequence ID" value="CUN70329.1"/>
    <property type="molecule type" value="Genomic_DNA"/>
</dbReference>
<dbReference type="InterPro" id="IPR013324">
    <property type="entry name" value="RNA_pol_sigma_r3/r4-like"/>
</dbReference>
<dbReference type="InterPro" id="IPR036388">
    <property type="entry name" value="WH-like_DNA-bd_sf"/>
</dbReference>
<evidence type="ECO:0000313" key="5">
    <source>
        <dbReference type="Proteomes" id="UP000095746"/>
    </source>
</evidence>
<dbReference type="RefSeq" id="WP_009259443.1">
    <property type="nucleotide sequence ID" value="NZ_BAABZG010000001.1"/>
</dbReference>
<reference evidence="1 5" key="1">
    <citation type="submission" date="2015-09" db="EMBL/GenBank/DDBJ databases">
        <authorList>
            <consortium name="Pathogen Informatics"/>
        </authorList>
    </citation>
    <scope>NUCLEOTIDE SEQUENCE [LARGE SCALE GENOMIC DNA]</scope>
    <source>
        <strain evidence="1 5">2789STDY5608854</strain>
    </source>
</reference>
<dbReference type="EMBL" id="JAQLWV010000014">
    <property type="protein sequence ID" value="MDB7933533.1"/>
    <property type="molecule type" value="Genomic_DNA"/>
</dbReference>
<protein>
    <submittedName>
        <fullName evidence="1">Uncharacterized protein</fullName>
    </submittedName>
</protein>
<dbReference type="EMBL" id="JAQLWO010000002">
    <property type="protein sequence ID" value="MDB7904948.1"/>
    <property type="molecule type" value="Genomic_DNA"/>
</dbReference>
<evidence type="ECO:0000313" key="6">
    <source>
        <dbReference type="Proteomes" id="UP000429811"/>
    </source>
</evidence>
<evidence type="ECO:0000313" key="4">
    <source>
        <dbReference type="EMBL" id="MSB49638.1"/>
    </source>
</evidence>
<accession>A0A173Z3R4</accession>
<evidence type="ECO:0000313" key="2">
    <source>
        <dbReference type="EMBL" id="MDB7904948.1"/>
    </source>
</evidence>
<dbReference type="Proteomes" id="UP001211006">
    <property type="component" value="Unassembled WGS sequence"/>
</dbReference>
<reference evidence="4 6" key="2">
    <citation type="journal article" date="2019" name="Nat. Med.">
        <title>A library of human gut bacterial isolates paired with longitudinal multiomics data enables mechanistic microbiome research.</title>
        <authorList>
            <person name="Poyet M."/>
            <person name="Groussin M."/>
            <person name="Gibbons S.M."/>
            <person name="Avila-Pacheco J."/>
            <person name="Jiang X."/>
            <person name="Kearney S.M."/>
            <person name="Perrotta A.R."/>
            <person name="Berdy B."/>
            <person name="Zhao S."/>
            <person name="Lieberman T.D."/>
            <person name="Swanson P.K."/>
            <person name="Smith M."/>
            <person name="Roesemann S."/>
            <person name="Alexander J.E."/>
            <person name="Rich S.A."/>
            <person name="Livny J."/>
            <person name="Vlamakis H."/>
            <person name="Clish C."/>
            <person name="Bullock K."/>
            <person name="Deik A."/>
            <person name="Scott J."/>
            <person name="Pierce K.A."/>
            <person name="Xavier R.J."/>
            <person name="Alm E.J."/>
        </authorList>
    </citation>
    <scope>NUCLEOTIDE SEQUENCE [LARGE SCALE GENOMIC DNA]</scope>
    <source>
        <strain evidence="4 6">BIOML-A5</strain>
    </source>
</reference>
<dbReference type="Gene3D" id="1.10.10.10">
    <property type="entry name" value="Winged helix-like DNA-binding domain superfamily/Winged helix DNA-binding domain"/>
    <property type="match status" value="1"/>
</dbReference>
<dbReference type="Proteomes" id="UP000095746">
    <property type="component" value="Unassembled WGS sequence"/>
</dbReference>
<dbReference type="Proteomes" id="UP001211173">
    <property type="component" value="Unassembled WGS sequence"/>
</dbReference>
<organism evidence="1 5">
    <name type="scientific">Flavonifractor plautii</name>
    <name type="common">Fusobacterium plautii</name>
    <dbReference type="NCBI Taxonomy" id="292800"/>
    <lineage>
        <taxon>Bacteria</taxon>
        <taxon>Bacillati</taxon>
        <taxon>Bacillota</taxon>
        <taxon>Clostridia</taxon>
        <taxon>Eubacteriales</taxon>
        <taxon>Oscillospiraceae</taxon>
        <taxon>Flavonifractor</taxon>
    </lineage>
</organism>
<dbReference type="Proteomes" id="UP000429811">
    <property type="component" value="Unassembled WGS sequence"/>
</dbReference>
<dbReference type="GeneID" id="89522107"/>
<name>A0A173Z3R4_FLAPL</name>